<protein>
    <submittedName>
        <fullName evidence="1">Siderochrome-iron transporter</fullName>
    </submittedName>
</protein>
<name>A0ACC0DD48_9PEZI</name>
<proteinExistence type="predicted"/>
<comment type="caution">
    <text evidence="1">The sequence shown here is derived from an EMBL/GenBank/DDBJ whole genome shotgun (WGS) entry which is preliminary data.</text>
</comment>
<evidence type="ECO:0000313" key="2">
    <source>
        <dbReference type="Proteomes" id="UP001497680"/>
    </source>
</evidence>
<dbReference type="EMBL" id="MU394290">
    <property type="protein sequence ID" value="KAI6090692.1"/>
    <property type="molecule type" value="Genomic_DNA"/>
</dbReference>
<dbReference type="Proteomes" id="UP001497680">
    <property type="component" value="Unassembled WGS sequence"/>
</dbReference>
<reference evidence="1 2" key="1">
    <citation type="journal article" date="2022" name="New Phytol.">
        <title>Ecological generalism drives hyperdiversity of secondary metabolite gene clusters in xylarialean endophytes.</title>
        <authorList>
            <person name="Franco M.E.E."/>
            <person name="Wisecaver J.H."/>
            <person name="Arnold A.E."/>
            <person name="Ju Y.M."/>
            <person name="Slot J.C."/>
            <person name="Ahrendt S."/>
            <person name="Moore L.P."/>
            <person name="Eastman K.E."/>
            <person name="Scott K."/>
            <person name="Konkel Z."/>
            <person name="Mondo S.J."/>
            <person name="Kuo A."/>
            <person name="Hayes R.D."/>
            <person name="Haridas S."/>
            <person name="Andreopoulos B."/>
            <person name="Riley R."/>
            <person name="LaButti K."/>
            <person name="Pangilinan J."/>
            <person name="Lipzen A."/>
            <person name="Amirebrahimi M."/>
            <person name="Yan J."/>
            <person name="Adam C."/>
            <person name="Keymanesh K."/>
            <person name="Ng V."/>
            <person name="Louie K."/>
            <person name="Northen T."/>
            <person name="Drula E."/>
            <person name="Henrissat B."/>
            <person name="Hsieh H.M."/>
            <person name="Youens-Clark K."/>
            <person name="Lutzoni F."/>
            <person name="Miadlikowska J."/>
            <person name="Eastwood D.C."/>
            <person name="Hamelin R.C."/>
            <person name="Grigoriev I.V."/>
            <person name="U'Ren J.M."/>
        </authorList>
    </citation>
    <scope>NUCLEOTIDE SEQUENCE [LARGE SCALE GENOMIC DNA]</scope>
    <source>
        <strain evidence="1 2">ER1909</strain>
    </source>
</reference>
<accession>A0ACC0DD48</accession>
<gene>
    <name evidence="1" type="ORF">F4821DRAFT_22477</name>
</gene>
<evidence type="ECO:0000313" key="1">
    <source>
        <dbReference type="EMBL" id="KAI6090692.1"/>
    </source>
</evidence>
<sequence length="594" mass="64447">MADDSETKPVEAALGSQAQKPSPPSAVDEITPAAAPTTETRASLDVDEKRIPDLEGQDGVRDIEAITQSWSERMLVITYVWLVIVNFVLAFESSMSGSLIAYVTSDFQKHSLLTTAQVVATIVGGVSRIPIAKIIDIWGRPEGFALMTLFATLGVVLMAVSKNVETYAAALVFYRVGENGMNFILDVLVADTTKLRNRALALSVMSAPFLATTFAGPAAAEDFLAGVGWRWAYGTLAIIIPACAVPILWILLYARKEARKQFPAAVRDSGRTWSQTIVHYTIEFDVMGMVLIVAGFSLVILPLTLATYQTDKWRSASIITMIILGGCALVAFCVWEKYFAKVTLVSFHLLWDRTVMGACIMSGVMFVASACWTSYFQSHLQVVFGLPIKDAGWFGNIYNLGSCSWGFAVGYLIRATNRYKWLALIASPLLVMSAGLMIKYRMPGAPLGLVAMCQVLETISSSTLVVTERIAIMAAAEHENVAMVLALLSMFTSVGNTIGLGVSGGIWTNSMPGLLQKYLPEGLKNQAGKIFGSLVVQLSYPWGTPGRVAIQEAYGEGMQRMCIAACAVLSLTIPCAMAWRDLNIKDKQMKGRVV</sequence>
<keyword evidence="2" id="KW-1185">Reference proteome</keyword>
<organism evidence="1 2">
    <name type="scientific">Hypoxylon rubiginosum</name>
    <dbReference type="NCBI Taxonomy" id="110542"/>
    <lineage>
        <taxon>Eukaryota</taxon>
        <taxon>Fungi</taxon>
        <taxon>Dikarya</taxon>
        <taxon>Ascomycota</taxon>
        <taxon>Pezizomycotina</taxon>
        <taxon>Sordariomycetes</taxon>
        <taxon>Xylariomycetidae</taxon>
        <taxon>Xylariales</taxon>
        <taxon>Hypoxylaceae</taxon>
        <taxon>Hypoxylon</taxon>
    </lineage>
</organism>